<gene>
    <name evidence="1" type="ORF">F4820DRAFT_428567</name>
</gene>
<keyword evidence="2" id="KW-1185">Reference proteome</keyword>
<sequence length="395" mass="43501">MTTSPTVIWSIMAAVMFALGSAAVLLRFIAIRLRSSMPKTYDYLILLTYFGLIAEVVGVSFFGIVHGGYGVHIDELTLEEIENSLKGLFFQQWVWSTSTTAFRLAILLLYREIFLTKVVRYGSTILIIIVVANEIQCIVVDLVLCRPIQASWDITLDRQCGNILMAEISSAVISMIIDILVTFLPLPVIWQLQLSKQKKWALTGAFSVGACVAGVNLGRLIWTVQCPEEDTTFCLLNSTIFILSEIALGLVVASVPTLGPIYHSLGAKWVSIGSSKPSDIGEGSQKNYLPSVGSVPLRPQKKRGLYNDESLLRSQPEVELDASDWPSQQIIPQALSKDHGSTAPHSMGYRWRTEANGDTAGHGVGDRRGQVAGDVPHSGIIRDVEYDVHEWQQSH</sequence>
<name>A0ACB9YUF8_9PEZI</name>
<reference evidence="1 2" key="1">
    <citation type="journal article" date="2022" name="New Phytol.">
        <title>Ecological generalism drives hyperdiversity of secondary metabolite gene clusters in xylarialean endophytes.</title>
        <authorList>
            <person name="Franco M.E.E."/>
            <person name="Wisecaver J.H."/>
            <person name="Arnold A.E."/>
            <person name="Ju Y.M."/>
            <person name="Slot J.C."/>
            <person name="Ahrendt S."/>
            <person name="Moore L.P."/>
            <person name="Eastman K.E."/>
            <person name="Scott K."/>
            <person name="Konkel Z."/>
            <person name="Mondo S.J."/>
            <person name="Kuo A."/>
            <person name="Hayes R.D."/>
            <person name="Haridas S."/>
            <person name="Andreopoulos B."/>
            <person name="Riley R."/>
            <person name="LaButti K."/>
            <person name="Pangilinan J."/>
            <person name="Lipzen A."/>
            <person name="Amirebrahimi M."/>
            <person name="Yan J."/>
            <person name="Adam C."/>
            <person name="Keymanesh K."/>
            <person name="Ng V."/>
            <person name="Louie K."/>
            <person name="Northen T."/>
            <person name="Drula E."/>
            <person name="Henrissat B."/>
            <person name="Hsieh H.M."/>
            <person name="Youens-Clark K."/>
            <person name="Lutzoni F."/>
            <person name="Miadlikowska J."/>
            <person name="Eastwood D.C."/>
            <person name="Hamelin R.C."/>
            <person name="Grigoriev I.V."/>
            <person name="U'Ren J.M."/>
        </authorList>
    </citation>
    <scope>NUCLEOTIDE SEQUENCE [LARGE SCALE GENOMIC DNA]</scope>
    <source>
        <strain evidence="1 2">CBS 119005</strain>
    </source>
</reference>
<evidence type="ECO:0000313" key="2">
    <source>
        <dbReference type="Proteomes" id="UP001497700"/>
    </source>
</evidence>
<dbReference type="Proteomes" id="UP001497700">
    <property type="component" value="Unassembled WGS sequence"/>
</dbReference>
<dbReference type="EMBL" id="MU393514">
    <property type="protein sequence ID" value="KAI4862973.1"/>
    <property type="molecule type" value="Genomic_DNA"/>
</dbReference>
<comment type="caution">
    <text evidence="1">The sequence shown here is derived from an EMBL/GenBank/DDBJ whole genome shotgun (WGS) entry which is preliminary data.</text>
</comment>
<accession>A0ACB9YUF8</accession>
<organism evidence="1 2">
    <name type="scientific">Hypoxylon rubiginosum</name>
    <dbReference type="NCBI Taxonomy" id="110542"/>
    <lineage>
        <taxon>Eukaryota</taxon>
        <taxon>Fungi</taxon>
        <taxon>Dikarya</taxon>
        <taxon>Ascomycota</taxon>
        <taxon>Pezizomycotina</taxon>
        <taxon>Sordariomycetes</taxon>
        <taxon>Xylariomycetidae</taxon>
        <taxon>Xylariales</taxon>
        <taxon>Hypoxylaceae</taxon>
        <taxon>Hypoxylon</taxon>
    </lineage>
</organism>
<protein>
    <submittedName>
        <fullName evidence="1">Uncharacterized protein</fullName>
    </submittedName>
</protein>
<proteinExistence type="predicted"/>
<evidence type="ECO:0000313" key="1">
    <source>
        <dbReference type="EMBL" id="KAI4862973.1"/>
    </source>
</evidence>